<dbReference type="PANTHER" id="PTHR24113">
    <property type="entry name" value="RAN GTPASE-ACTIVATING PROTEIN 1"/>
    <property type="match status" value="1"/>
</dbReference>
<dbReference type="FunFam" id="3.80.10.10:FF:001374">
    <property type="entry name" value="RNI-like superfamily protein"/>
    <property type="match status" value="1"/>
</dbReference>
<reference evidence="4" key="1">
    <citation type="submission" date="2015-06" db="UniProtKB">
        <authorList>
            <consortium name="EnsemblPlants"/>
        </authorList>
    </citation>
    <scope>IDENTIFICATION</scope>
</reference>
<proteinExistence type="predicted"/>
<dbReference type="Pfam" id="PF13516">
    <property type="entry name" value="LRR_6"/>
    <property type="match status" value="8"/>
</dbReference>
<dbReference type="InterPro" id="IPR001611">
    <property type="entry name" value="Leu-rich_rpt"/>
</dbReference>
<keyword evidence="3" id="KW-0677">Repeat</keyword>
<dbReference type="InterPro" id="IPR032675">
    <property type="entry name" value="LRR_dom_sf"/>
</dbReference>
<dbReference type="GO" id="GO:0048471">
    <property type="term" value="C:perinuclear region of cytoplasm"/>
    <property type="evidence" value="ECO:0007669"/>
    <property type="project" value="TreeGrafter"/>
</dbReference>
<protein>
    <recommendedName>
        <fullName evidence="5">Protein NLRC3</fullName>
    </recommendedName>
</protein>
<dbReference type="PANTHER" id="PTHR24113:SF12">
    <property type="entry name" value="RAN GTPASE-ACTIVATING PROTEIN 1"/>
    <property type="match status" value="1"/>
</dbReference>
<dbReference type="GO" id="GO:0006913">
    <property type="term" value="P:nucleocytoplasmic transport"/>
    <property type="evidence" value="ECO:0007669"/>
    <property type="project" value="TreeGrafter"/>
</dbReference>
<dbReference type="GO" id="GO:0005634">
    <property type="term" value="C:nucleus"/>
    <property type="evidence" value="ECO:0007669"/>
    <property type="project" value="TreeGrafter"/>
</dbReference>
<keyword evidence="1" id="KW-0343">GTPase activation</keyword>
<dbReference type="InterPro" id="IPR027038">
    <property type="entry name" value="RanGap"/>
</dbReference>
<dbReference type="GO" id="GO:0031267">
    <property type="term" value="F:small GTPase binding"/>
    <property type="evidence" value="ECO:0007669"/>
    <property type="project" value="TreeGrafter"/>
</dbReference>
<evidence type="ECO:0000256" key="3">
    <source>
        <dbReference type="ARBA" id="ARBA00022737"/>
    </source>
</evidence>
<evidence type="ECO:0000256" key="2">
    <source>
        <dbReference type="ARBA" id="ARBA00022614"/>
    </source>
</evidence>
<dbReference type="SUPFAM" id="SSF52047">
    <property type="entry name" value="RNI-like"/>
    <property type="match status" value="2"/>
</dbReference>
<organism evidence="4">
    <name type="scientific">Aegilops tauschii</name>
    <name type="common">Tausch's goatgrass</name>
    <name type="synonym">Aegilops squarrosa</name>
    <dbReference type="NCBI Taxonomy" id="37682"/>
    <lineage>
        <taxon>Eukaryota</taxon>
        <taxon>Viridiplantae</taxon>
        <taxon>Streptophyta</taxon>
        <taxon>Embryophyta</taxon>
        <taxon>Tracheophyta</taxon>
        <taxon>Spermatophyta</taxon>
        <taxon>Magnoliopsida</taxon>
        <taxon>Liliopsida</taxon>
        <taxon>Poales</taxon>
        <taxon>Poaceae</taxon>
        <taxon>BOP clade</taxon>
        <taxon>Pooideae</taxon>
        <taxon>Triticodae</taxon>
        <taxon>Triticeae</taxon>
        <taxon>Triticinae</taxon>
        <taxon>Aegilops</taxon>
    </lineage>
</organism>
<dbReference type="EnsemblPlants" id="EMT32588">
    <property type="protein sequence ID" value="EMT32588"/>
    <property type="gene ID" value="F775_05589"/>
</dbReference>
<dbReference type="ExpressionAtlas" id="M8CEF0">
    <property type="expression patterns" value="baseline"/>
</dbReference>
<dbReference type="SMART" id="SM00368">
    <property type="entry name" value="LRR_RI"/>
    <property type="match status" value="12"/>
</dbReference>
<dbReference type="GO" id="GO:0005829">
    <property type="term" value="C:cytosol"/>
    <property type="evidence" value="ECO:0007669"/>
    <property type="project" value="TreeGrafter"/>
</dbReference>
<dbReference type="GO" id="GO:0005096">
    <property type="term" value="F:GTPase activator activity"/>
    <property type="evidence" value="ECO:0007669"/>
    <property type="project" value="InterPro"/>
</dbReference>
<accession>M8CEF0</accession>
<keyword evidence="2" id="KW-0433">Leucine-rich repeat</keyword>
<sequence>MATNSLFQRTVIWKVVENFLPLKRKDQNSGEPTSSGVTWSFAAGSNLSTSTSIKAQKESKKNLNKFYKELRTLKTVNMAGRQFGDEGLFFLAESLAYNKSAEEVDFSGNAITAAGIEAFDGILQINTALKTLNLSGNIIGDEGAKGAKAISDLLKKNKTIRIVQLSNNTIEYSGFASIADALLENNTLRSLYLNGNYGGPLGASSLAKGVVGNKSLRELHLHGNGFGNEGLRVLMSALSAHKGKITVLDIGNNNITSEGSLYVAEFIKVTKSLRWLSLYMDDVGDEGAEKVADALKQNKTISTMDFGGNNIHSRGVTAIAETLKENEVLTTLELSYNPIGPEGVKALCDVLKFNGKLQTLKLGWCQIGVSGAEFVADCLKYNTTLSTLDLRANGLGDDGAICLARSLKIINESLKSLDLGFNEIRDDGAFALAQALKANEDLAVTSLMLANNFFGKFGQLVGGCFCIVDYVIEAFGHYSSRSKEMGEEHGLCFAIQILLYICKFSEALAILILVVMDHILHFRVIVKPDDFVMGSSGENVSARNREDRISFLSMGQTKHIGHCFHALEHGHCKIWACAHGYHRLASSRVDWWDRRTDMTNPNRRAMASLTMLVSSTIWNEHNARIFRHKSAPPLILLKIVTDEASLWVTAGAKKLGKIVLSK</sequence>
<dbReference type="AlphaFoldDB" id="M8CEF0"/>
<name>M8CEF0_AEGTA</name>
<evidence type="ECO:0008006" key="5">
    <source>
        <dbReference type="Google" id="ProtNLM"/>
    </source>
</evidence>
<evidence type="ECO:0000256" key="1">
    <source>
        <dbReference type="ARBA" id="ARBA00022468"/>
    </source>
</evidence>
<evidence type="ECO:0000313" key="4">
    <source>
        <dbReference type="EnsemblPlants" id="EMT32588"/>
    </source>
</evidence>
<dbReference type="Gene3D" id="3.80.10.10">
    <property type="entry name" value="Ribonuclease Inhibitor"/>
    <property type="match status" value="4"/>
</dbReference>